<feature type="domain" description="LRRCT" evidence="6">
    <location>
        <begin position="142"/>
        <end position="188"/>
    </location>
</feature>
<feature type="transmembrane region" description="Helical" evidence="5">
    <location>
        <begin position="341"/>
        <end position="366"/>
    </location>
</feature>
<accession>A0A9J7MQS2</accession>
<dbReference type="InterPro" id="IPR000483">
    <property type="entry name" value="Cys-rich_flank_reg_C"/>
</dbReference>
<evidence type="ECO:0000313" key="7">
    <source>
        <dbReference type="Proteomes" id="UP000001554"/>
    </source>
</evidence>
<keyword evidence="2" id="KW-0732">Signal</keyword>
<dbReference type="RefSeq" id="XP_035676236.1">
    <property type="nucleotide sequence ID" value="XM_035820343.1"/>
</dbReference>
<proteinExistence type="predicted"/>
<sequence length="591" mass="64225">MPEAGCSCEPFSARCECRNQGLIDIPKNLPRSTDKLYLGEKLFLAQNKIKLIAIGQFASIPRTRELDLAYNRIKVIQPGTFANLPLLQRLYISNNQITMIQPGAFAYPTKLLILDLRSNKMSARPPLDGLFTSIPVVKLDGNPWLCDCRMVPFRLKFPSFKDQIICAQPAKFRGQKLTDVNPKELICEEPNMATLPLSIQVSSNNCCNVTTARSKVGPAGKIRVVITTPLGTTPDKPKSSSSHVNTQVTPNDRHNGATMRSTVGHVENTSAALIATTSEKPESNFSTHFDTQVTSKNCYNVTAMRSTVGCMGKTSPSMPSTTLDKPKSKLISNESAPSVSLPVLIASVCGSVAATLVVVAIVGAIWRKWRTENPLAYASSDPTSNIALSNTNATATVMTRGHNQTAQGQFGTKHLPHIRGVSQTHYYVDADTPPNPSKHESTGTGKPIKAVSFAPPRKFHPENGPHCPSPTPHDDNVGPGALYIKPEDVLYEMPANSSSAPPRKPLPEKGPHCPSPPRHDDNVGPGALYMKPEDVLYEMPANSRWAPPRKSPPENGPHCPSPPRHDDNVGPDGGLYMKTEDVLYEMPANSR</sequence>
<keyword evidence="7" id="KW-1185">Reference proteome</keyword>
<feature type="region of interest" description="Disordered" evidence="4">
    <location>
        <begin position="229"/>
        <end position="256"/>
    </location>
</feature>
<evidence type="ECO:0000259" key="6">
    <source>
        <dbReference type="SMART" id="SM00082"/>
    </source>
</evidence>
<keyword evidence="5" id="KW-0812">Transmembrane</keyword>
<evidence type="ECO:0000256" key="5">
    <source>
        <dbReference type="SAM" id="Phobius"/>
    </source>
</evidence>
<dbReference type="InterPro" id="IPR003591">
    <property type="entry name" value="Leu-rich_rpt_typical-subtyp"/>
</dbReference>
<dbReference type="SMART" id="SM00369">
    <property type="entry name" value="LRR_TYP"/>
    <property type="match status" value="2"/>
</dbReference>
<evidence type="ECO:0000256" key="1">
    <source>
        <dbReference type="ARBA" id="ARBA00022614"/>
    </source>
</evidence>
<evidence type="ECO:0000256" key="2">
    <source>
        <dbReference type="ARBA" id="ARBA00022729"/>
    </source>
</evidence>
<gene>
    <name evidence="8" type="primary">LOC118415635</name>
</gene>
<reference evidence="8" key="2">
    <citation type="submission" date="2025-08" db="UniProtKB">
        <authorList>
            <consortium name="RefSeq"/>
        </authorList>
    </citation>
    <scope>IDENTIFICATION</scope>
    <source>
        <strain evidence="8">S238N-H82</strain>
        <tissue evidence="8">Testes</tissue>
    </source>
</reference>
<protein>
    <submittedName>
        <fullName evidence="8">Protein phosphatase 1 regulatory subunit 29-like</fullName>
    </submittedName>
</protein>
<dbReference type="GeneID" id="118415635"/>
<organism evidence="7 8">
    <name type="scientific">Branchiostoma floridae</name>
    <name type="common">Florida lancelet</name>
    <name type="synonym">Amphioxus</name>
    <dbReference type="NCBI Taxonomy" id="7739"/>
    <lineage>
        <taxon>Eukaryota</taxon>
        <taxon>Metazoa</taxon>
        <taxon>Chordata</taxon>
        <taxon>Cephalochordata</taxon>
        <taxon>Leptocardii</taxon>
        <taxon>Amphioxiformes</taxon>
        <taxon>Branchiostomatidae</taxon>
        <taxon>Branchiostoma</taxon>
    </lineage>
</organism>
<dbReference type="SUPFAM" id="SSF52058">
    <property type="entry name" value="L domain-like"/>
    <property type="match status" value="1"/>
</dbReference>
<dbReference type="PANTHER" id="PTHR24369">
    <property type="entry name" value="ANTIGEN BSP, PUTATIVE-RELATED"/>
    <property type="match status" value="1"/>
</dbReference>
<dbReference type="InterPro" id="IPR001611">
    <property type="entry name" value="Leu-rich_rpt"/>
</dbReference>
<dbReference type="InterPro" id="IPR050541">
    <property type="entry name" value="LRR_TM_domain-containing"/>
</dbReference>
<dbReference type="KEGG" id="bfo:118415635"/>
<feature type="compositionally biased region" description="Basic and acidic residues" evidence="4">
    <location>
        <begin position="505"/>
        <end position="522"/>
    </location>
</feature>
<dbReference type="SMART" id="SM00082">
    <property type="entry name" value="LRRCT"/>
    <property type="match status" value="1"/>
</dbReference>
<dbReference type="Pfam" id="PF13855">
    <property type="entry name" value="LRR_8"/>
    <property type="match status" value="1"/>
</dbReference>
<feature type="region of interest" description="Disordered" evidence="4">
    <location>
        <begin position="493"/>
        <end position="528"/>
    </location>
</feature>
<keyword evidence="1" id="KW-0433">Leucine-rich repeat</keyword>
<feature type="region of interest" description="Disordered" evidence="4">
    <location>
        <begin position="430"/>
        <end position="481"/>
    </location>
</feature>
<keyword evidence="3" id="KW-0677">Repeat</keyword>
<feature type="compositionally biased region" description="Polar residues" evidence="4">
    <location>
        <begin position="239"/>
        <end position="250"/>
    </location>
</feature>
<dbReference type="Proteomes" id="UP000001554">
    <property type="component" value="Chromosome 5"/>
</dbReference>
<dbReference type="OrthoDB" id="1394818at2759"/>
<dbReference type="Gene3D" id="3.80.10.10">
    <property type="entry name" value="Ribonuclease Inhibitor"/>
    <property type="match status" value="2"/>
</dbReference>
<reference evidence="7" key="1">
    <citation type="journal article" date="2020" name="Nat. Ecol. Evol.">
        <title>Deeply conserved synteny resolves early events in vertebrate evolution.</title>
        <authorList>
            <person name="Simakov O."/>
            <person name="Marletaz F."/>
            <person name="Yue J.X."/>
            <person name="O'Connell B."/>
            <person name="Jenkins J."/>
            <person name="Brandt A."/>
            <person name="Calef R."/>
            <person name="Tung C.H."/>
            <person name="Huang T.K."/>
            <person name="Schmutz J."/>
            <person name="Satoh N."/>
            <person name="Yu J.K."/>
            <person name="Putnam N.H."/>
            <person name="Green R.E."/>
            <person name="Rokhsar D.S."/>
        </authorList>
    </citation>
    <scope>NUCLEOTIDE SEQUENCE [LARGE SCALE GENOMIC DNA]</scope>
    <source>
        <strain evidence="7">S238N-H82</strain>
    </source>
</reference>
<evidence type="ECO:0000256" key="4">
    <source>
        <dbReference type="SAM" id="MobiDB-lite"/>
    </source>
</evidence>
<evidence type="ECO:0000313" key="8">
    <source>
        <dbReference type="RefSeq" id="XP_035676236.1"/>
    </source>
</evidence>
<keyword evidence="5" id="KW-0472">Membrane</keyword>
<dbReference type="PANTHER" id="PTHR24369:SF211">
    <property type="entry name" value="LEUCINE-RICH REPEAT-CONTAINING PROTEIN 15-LIKE"/>
    <property type="match status" value="1"/>
</dbReference>
<dbReference type="AlphaFoldDB" id="A0A9J7MQS2"/>
<feature type="region of interest" description="Disordered" evidence="4">
    <location>
        <begin position="540"/>
        <end position="591"/>
    </location>
</feature>
<name>A0A9J7MQS2_BRAFL</name>
<dbReference type="InterPro" id="IPR032675">
    <property type="entry name" value="LRR_dom_sf"/>
</dbReference>
<keyword evidence="5" id="KW-1133">Transmembrane helix</keyword>
<evidence type="ECO:0000256" key="3">
    <source>
        <dbReference type="ARBA" id="ARBA00022737"/>
    </source>
</evidence>